<reference evidence="3" key="1">
    <citation type="submission" date="2018-11" db="EMBL/GenBank/DDBJ databases">
        <authorList>
            <person name="Grassa J C."/>
        </authorList>
    </citation>
    <scope>NUCLEOTIDE SEQUENCE [LARGE SCALE GENOMIC DNA]</scope>
</reference>
<accession>A0A803NH43</accession>
<dbReference type="Pfam" id="PF09331">
    <property type="entry name" value="DUF1985"/>
    <property type="match status" value="1"/>
</dbReference>
<dbReference type="InterPro" id="IPR015410">
    <property type="entry name" value="DUF1985"/>
</dbReference>
<evidence type="ECO:0000256" key="1">
    <source>
        <dbReference type="SAM" id="MobiDB-lite"/>
    </source>
</evidence>
<sequence length="593" mass="67702">MDKTPDTIVYVKKRKRSEVSKNIIPYVDPGVQQQDYHQSDSVSQKLNDQVEPANVAFVGADSGTGSEVPVDASKKPEVKKSRAKKKKVKVDSSDDDFVEHIESGTSSKVPVEKKIQPTAAVADSDVPNPPVRRTTRAGVKCVASKGPSPSILEESVKKYTSLSNVDVYLKMKPEHRFASKLQIWNNLWVIKELNGNLTPSQKALFFMMPFLQFLKMSNIKWNIVLPHLALVREVHQEKEDLEKWFLIRDRVVRFGLEEFVLITGLSPEGSSDLNEFKQKMLFKKKMFPDLTIKVIQEQVRARFLSEEFDDDVDTVKMAIVFLLSHYLYGYENGKRVDNEFFGFVDGDLSELRNIAFGKLQWDRTFHYMNLAFKDSDNIYYKIEKDFYHVDRELKKSALQSRKFELVYLPKKPRGFDGKVVSNSKLPEYDDDEGGLQLSLVREDKVPAGLGEGRDEGRLFSYETIKVDQSILDLVDSLTRACASPISAKNDQWDLVSIPESAKNDQSIFLFLTGAIQAGDLNTREPVTPQTNPSLLRRTRAITGPNGLRRSLFSIVDLWSYVRRFEMVVDDDLLFVVHKSVKYDLRSTVPIEME</sequence>
<feature type="region of interest" description="Disordered" evidence="1">
    <location>
        <begin position="58"/>
        <end position="86"/>
    </location>
</feature>
<feature type="region of interest" description="Disordered" evidence="1">
    <location>
        <begin position="24"/>
        <end position="46"/>
    </location>
</feature>
<dbReference type="PANTHER" id="PTHR48449">
    <property type="entry name" value="DUF1985 DOMAIN-CONTAINING PROTEIN"/>
    <property type="match status" value="1"/>
</dbReference>
<keyword evidence="4" id="KW-1185">Reference proteome</keyword>
<dbReference type="PANTHER" id="PTHR48449:SF1">
    <property type="entry name" value="DUF1985 DOMAIN-CONTAINING PROTEIN"/>
    <property type="match status" value="1"/>
</dbReference>
<evidence type="ECO:0000313" key="4">
    <source>
        <dbReference type="Proteomes" id="UP000596661"/>
    </source>
</evidence>
<feature type="domain" description="DUF1985" evidence="2">
    <location>
        <begin position="230"/>
        <end position="344"/>
    </location>
</feature>
<protein>
    <recommendedName>
        <fullName evidence="2">DUF1985 domain-containing protein</fullName>
    </recommendedName>
</protein>
<dbReference type="Proteomes" id="UP000596661">
    <property type="component" value="Chromosome 1"/>
</dbReference>
<reference evidence="3" key="2">
    <citation type="submission" date="2021-03" db="UniProtKB">
        <authorList>
            <consortium name="EnsemblPlants"/>
        </authorList>
    </citation>
    <scope>IDENTIFICATION</scope>
</reference>
<dbReference type="EMBL" id="UZAU01000029">
    <property type="status" value="NOT_ANNOTATED_CDS"/>
    <property type="molecule type" value="Genomic_DNA"/>
</dbReference>
<evidence type="ECO:0000259" key="2">
    <source>
        <dbReference type="Pfam" id="PF09331"/>
    </source>
</evidence>
<dbReference type="AlphaFoldDB" id="A0A803NH43"/>
<organism evidence="3 4">
    <name type="scientific">Cannabis sativa</name>
    <name type="common">Hemp</name>
    <name type="synonym">Marijuana</name>
    <dbReference type="NCBI Taxonomy" id="3483"/>
    <lineage>
        <taxon>Eukaryota</taxon>
        <taxon>Viridiplantae</taxon>
        <taxon>Streptophyta</taxon>
        <taxon>Embryophyta</taxon>
        <taxon>Tracheophyta</taxon>
        <taxon>Spermatophyta</taxon>
        <taxon>Magnoliopsida</taxon>
        <taxon>eudicotyledons</taxon>
        <taxon>Gunneridae</taxon>
        <taxon>Pentapetalae</taxon>
        <taxon>rosids</taxon>
        <taxon>fabids</taxon>
        <taxon>Rosales</taxon>
        <taxon>Cannabaceae</taxon>
        <taxon>Cannabis</taxon>
    </lineage>
</organism>
<proteinExistence type="predicted"/>
<dbReference type="Gramene" id="evm.model.01.1450">
    <property type="protein sequence ID" value="cds.evm.model.01.1450"/>
    <property type="gene ID" value="evm.TU.01.1450"/>
</dbReference>
<feature type="compositionally biased region" description="Polar residues" evidence="1">
    <location>
        <begin position="31"/>
        <end position="46"/>
    </location>
</feature>
<evidence type="ECO:0000313" key="3">
    <source>
        <dbReference type="EnsemblPlants" id="cds.evm.model.01.1450"/>
    </source>
</evidence>
<dbReference type="EnsemblPlants" id="evm.model.01.1450">
    <property type="protein sequence ID" value="cds.evm.model.01.1450"/>
    <property type="gene ID" value="evm.TU.01.1450"/>
</dbReference>
<name>A0A803NH43_CANSA</name>